<accession>A0ABS5FYW4</accession>
<proteinExistence type="predicted"/>
<evidence type="ECO:0000313" key="1">
    <source>
        <dbReference type="EMBL" id="MBR1134249.1"/>
    </source>
</evidence>
<evidence type="ECO:0000313" key="2">
    <source>
        <dbReference type="Proteomes" id="UP001314635"/>
    </source>
</evidence>
<name>A0ABS5FYW4_9BRAD</name>
<organism evidence="1 2">
    <name type="scientific">Bradyrhizobium denitrificans</name>
    <dbReference type="NCBI Taxonomy" id="2734912"/>
    <lineage>
        <taxon>Bacteria</taxon>
        <taxon>Pseudomonadati</taxon>
        <taxon>Pseudomonadota</taxon>
        <taxon>Alphaproteobacteria</taxon>
        <taxon>Hyphomicrobiales</taxon>
        <taxon>Nitrobacteraceae</taxon>
        <taxon>Bradyrhizobium</taxon>
    </lineage>
</organism>
<dbReference type="EMBL" id="JAFCLK010000001">
    <property type="protein sequence ID" value="MBR1134249.1"/>
    <property type="molecule type" value="Genomic_DNA"/>
</dbReference>
<dbReference type="RefSeq" id="WP_012047402.1">
    <property type="nucleotide sequence ID" value="NZ_JABFDP010000004.1"/>
</dbReference>
<keyword evidence="2" id="KW-1185">Reference proteome</keyword>
<comment type="caution">
    <text evidence="1">The sequence shown here is derived from an EMBL/GenBank/DDBJ whole genome shotgun (WGS) entry which is preliminary data.</text>
</comment>
<dbReference type="Proteomes" id="UP001314635">
    <property type="component" value="Unassembled WGS sequence"/>
</dbReference>
<reference evidence="2" key="1">
    <citation type="journal article" date="2021" name="ISME J.">
        <title>Evolutionary origin and ecological implication of a unique nif island in free-living Bradyrhizobium lineages.</title>
        <authorList>
            <person name="Tao J."/>
        </authorList>
    </citation>
    <scope>NUCLEOTIDE SEQUENCE [LARGE SCALE GENOMIC DNA]</scope>
    <source>
        <strain evidence="2">SZCCT0094</strain>
    </source>
</reference>
<sequence length="87" mass="9661">MSIRSQREFVTFKHPFRIRTIERLLPEGTYEVLTDDEMIEGLSFAAYRRVATMIIVPAAHSAAMEMLSISSADLAAAQRVDASASDV</sequence>
<protein>
    <submittedName>
        <fullName evidence="1">Uncharacterized protein</fullName>
    </submittedName>
</protein>
<gene>
    <name evidence="1" type="ORF">JQ619_00560</name>
</gene>